<feature type="non-terminal residue" evidence="3">
    <location>
        <position position="574"/>
    </location>
</feature>
<dbReference type="EMBL" id="KV417481">
    <property type="protein sequence ID" value="KZP33875.1"/>
    <property type="molecule type" value="Genomic_DNA"/>
</dbReference>
<name>A0A166WLD2_9AGAM</name>
<keyword evidence="1" id="KW-0175">Coiled coil</keyword>
<accession>A0A166WLD2</accession>
<feature type="compositionally biased region" description="Basic and acidic residues" evidence="2">
    <location>
        <begin position="464"/>
        <end position="473"/>
    </location>
</feature>
<protein>
    <submittedName>
        <fullName evidence="3">Uncharacterized protein</fullName>
    </submittedName>
</protein>
<dbReference type="OrthoDB" id="10620953at2759"/>
<dbReference type="AlphaFoldDB" id="A0A166WLD2"/>
<feature type="region of interest" description="Disordered" evidence="2">
    <location>
        <begin position="516"/>
        <end position="535"/>
    </location>
</feature>
<gene>
    <name evidence="3" type="ORF">FIBSPDRAFT_847037</name>
</gene>
<evidence type="ECO:0000256" key="1">
    <source>
        <dbReference type="SAM" id="Coils"/>
    </source>
</evidence>
<organism evidence="3 4">
    <name type="scientific">Athelia psychrophila</name>
    <dbReference type="NCBI Taxonomy" id="1759441"/>
    <lineage>
        <taxon>Eukaryota</taxon>
        <taxon>Fungi</taxon>
        <taxon>Dikarya</taxon>
        <taxon>Basidiomycota</taxon>
        <taxon>Agaricomycotina</taxon>
        <taxon>Agaricomycetes</taxon>
        <taxon>Agaricomycetidae</taxon>
        <taxon>Atheliales</taxon>
        <taxon>Atheliaceae</taxon>
        <taxon>Athelia</taxon>
    </lineage>
</organism>
<dbReference type="Proteomes" id="UP000076532">
    <property type="component" value="Unassembled WGS sequence"/>
</dbReference>
<keyword evidence="4" id="KW-1185">Reference proteome</keyword>
<feature type="region of interest" description="Disordered" evidence="2">
    <location>
        <begin position="263"/>
        <end position="284"/>
    </location>
</feature>
<feature type="region of interest" description="Disordered" evidence="2">
    <location>
        <begin position="464"/>
        <end position="487"/>
    </location>
</feature>
<feature type="region of interest" description="Disordered" evidence="2">
    <location>
        <begin position="81"/>
        <end position="103"/>
    </location>
</feature>
<reference evidence="3 4" key="1">
    <citation type="journal article" date="2016" name="Mol. Biol. Evol.">
        <title>Comparative Genomics of Early-Diverging Mushroom-Forming Fungi Provides Insights into the Origins of Lignocellulose Decay Capabilities.</title>
        <authorList>
            <person name="Nagy L.G."/>
            <person name="Riley R."/>
            <person name="Tritt A."/>
            <person name="Adam C."/>
            <person name="Daum C."/>
            <person name="Floudas D."/>
            <person name="Sun H."/>
            <person name="Yadav J.S."/>
            <person name="Pangilinan J."/>
            <person name="Larsson K.H."/>
            <person name="Matsuura K."/>
            <person name="Barry K."/>
            <person name="Labutti K."/>
            <person name="Kuo R."/>
            <person name="Ohm R.A."/>
            <person name="Bhattacharya S.S."/>
            <person name="Shirouzu T."/>
            <person name="Yoshinaga Y."/>
            <person name="Martin F.M."/>
            <person name="Grigoriev I.V."/>
            <person name="Hibbett D.S."/>
        </authorList>
    </citation>
    <scope>NUCLEOTIDE SEQUENCE [LARGE SCALE GENOMIC DNA]</scope>
    <source>
        <strain evidence="3 4">CBS 109695</strain>
    </source>
</reference>
<feature type="non-terminal residue" evidence="3">
    <location>
        <position position="1"/>
    </location>
</feature>
<feature type="compositionally biased region" description="Acidic residues" evidence="2">
    <location>
        <begin position="474"/>
        <end position="487"/>
    </location>
</feature>
<evidence type="ECO:0000313" key="3">
    <source>
        <dbReference type="EMBL" id="KZP33875.1"/>
    </source>
</evidence>
<proteinExistence type="predicted"/>
<feature type="coiled-coil region" evidence="1">
    <location>
        <begin position="285"/>
        <end position="326"/>
    </location>
</feature>
<feature type="coiled-coil region" evidence="1">
    <location>
        <begin position="1"/>
        <end position="28"/>
    </location>
</feature>
<evidence type="ECO:0000313" key="4">
    <source>
        <dbReference type="Proteomes" id="UP000076532"/>
    </source>
</evidence>
<evidence type="ECO:0000256" key="2">
    <source>
        <dbReference type="SAM" id="MobiDB-lite"/>
    </source>
</evidence>
<sequence>LNDLEQLALDVRAEKQLWKEAAQRAERKVVARKPTSGMASVPEGDIISQPIGGWSRSKACTGEGPFLQAHVSLLPCLAEQHEGEDRERATGTPADRSSPEELLGEGCSDISDIVFADPSDIAEVEGALLTPPLANMRSPLLFSLPASPPALGRPRPDSMHTLKEYPSISTMVFADREDTELDPDVPEEPVSATPRSRPTLRRVVRRIDFEECRGRRAVIVQTPSTPPHLDLNTTAAPQHLPFCFESFGYMASFLLGIPQPNLGSERPTSKSTCSEAHPTSSPSSLLAWETERARMEDQIINLTAQLNDAVEEIRDLLTQLHQTQDDMLLSKRETAARVEGLERDIKVLNYEAQVTARANQSLCAENECLRLASLHNFTTGVHPKGGPLQYLGPSTSIYSSPSSSFEGTPQLSSGTSSLPTTPCDRAAVSIAGGGNPIISEPFSTRSLRVPGTLAQPGCTVHIQDRGSDELERAYEDDDDEEEEEELEGLDVDLGDMRQIPRLIDEIMPAEAERTLMRQEGHRSRCHGSSREDNDEKLLCLPMAEELQRHENPPPRKLYSSWREVAAEQDHLRQV</sequence>
<feature type="region of interest" description="Disordered" evidence="2">
    <location>
        <begin position="398"/>
        <end position="420"/>
    </location>
</feature>
<feature type="compositionally biased region" description="Polar residues" evidence="2">
    <location>
        <begin position="269"/>
        <end position="284"/>
    </location>
</feature>